<evidence type="ECO:0000313" key="2">
    <source>
        <dbReference type="EMBL" id="SDB12764.1"/>
    </source>
</evidence>
<dbReference type="EMBL" id="FMXN01000002">
    <property type="protein sequence ID" value="SDB12764.1"/>
    <property type="molecule type" value="Genomic_DNA"/>
</dbReference>
<dbReference type="PANTHER" id="PTHR32063">
    <property type="match status" value="1"/>
</dbReference>
<feature type="transmembrane region" description="Helical" evidence="1">
    <location>
        <begin position="21"/>
        <end position="39"/>
    </location>
</feature>
<evidence type="ECO:0000256" key="1">
    <source>
        <dbReference type="SAM" id="Phobius"/>
    </source>
</evidence>
<gene>
    <name evidence="2" type="ORF">SAMN02927930_00512</name>
</gene>
<evidence type="ECO:0000313" key="3">
    <source>
        <dbReference type="Proteomes" id="UP000199626"/>
    </source>
</evidence>
<dbReference type="SUPFAM" id="SSF82714">
    <property type="entry name" value="Multidrug efflux transporter AcrB TolC docking domain, DN and DC subdomains"/>
    <property type="match status" value="2"/>
</dbReference>
<keyword evidence="3" id="KW-1185">Reference proteome</keyword>
<dbReference type="GO" id="GO:0042910">
    <property type="term" value="F:xenobiotic transmembrane transporter activity"/>
    <property type="evidence" value="ECO:0007669"/>
    <property type="project" value="TreeGrafter"/>
</dbReference>
<dbReference type="SUPFAM" id="SSF82693">
    <property type="entry name" value="Multidrug efflux transporter AcrB pore domain, PN1, PN2, PC1 and PC2 subdomains"/>
    <property type="match status" value="2"/>
</dbReference>
<dbReference type="RefSeq" id="WP_092591448.1">
    <property type="nucleotide sequence ID" value="NZ_FMXN01000002.1"/>
</dbReference>
<name>A0A1G6AWS5_9GAMM</name>
<dbReference type="PRINTS" id="PR00702">
    <property type="entry name" value="ACRIFLAVINRP"/>
</dbReference>
<reference evidence="3" key="1">
    <citation type="submission" date="2016-10" db="EMBL/GenBank/DDBJ databases">
        <authorList>
            <person name="Varghese N."/>
            <person name="Submissions S."/>
        </authorList>
    </citation>
    <scope>NUCLEOTIDE SEQUENCE [LARGE SCALE GENOMIC DNA]</scope>
    <source>
        <strain evidence="3">CGMCC 1.10824</strain>
    </source>
</reference>
<accession>A0A1G6AWS5</accession>
<dbReference type="PANTHER" id="PTHR32063:SF33">
    <property type="entry name" value="RND SUPERFAMILY EFFLUX PUMP PERMEASE COMPONENT"/>
    <property type="match status" value="1"/>
</dbReference>
<feature type="transmembrane region" description="Helical" evidence="1">
    <location>
        <begin position="437"/>
        <end position="457"/>
    </location>
</feature>
<organism evidence="2 3">
    <name type="scientific">Pseudidiomarina indica</name>
    <dbReference type="NCBI Taxonomy" id="1159017"/>
    <lineage>
        <taxon>Bacteria</taxon>
        <taxon>Pseudomonadati</taxon>
        <taxon>Pseudomonadota</taxon>
        <taxon>Gammaproteobacteria</taxon>
        <taxon>Alteromonadales</taxon>
        <taxon>Idiomarinaceae</taxon>
        <taxon>Pseudidiomarina</taxon>
    </lineage>
</organism>
<feature type="transmembrane region" description="Helical" evidence="1">
    <location>
        <begin position="898"/>
        <end position="918"/>
    </location>
</feature>
<dbReference type="GO" id="GO:0005886">
    <property type="term" value="C:plasma membrane"/>
    <property type="evidence" value="ECO:0007669"/>
    <property type="project" value="TreeGrafter"/>
</dbReference>
<feature type="transmembrane region" description="Helical" evidence="1">
    <location>
        <begin position="539"/>
        <end position="565"/>
    </location>
</feature>
<keyword evidence="1" id="KW-0472">Membrane</keyword>
<dbReference type="InterPro" id="IPR001036">
    <property type="entry name" value="Acrflvin-R"/>
</dbReference>
<keyword evidence="1" id="KW-1133">Transmembrane helix</keyword>
<proteinExistence type="predicted"/>
<dbReference type="Proteomes" id="UP000199626">
    <property type="component" value="Unassembled WGS sequence"/>
</dbReference>
<dbReference type="Gene3D" id="1.20.1640.10">
    <property type="entry name" value="Multidrug efflux transporter AcrB transmembrane domain"/>
    <property type="match status" value="2"/>
</dbReference>
<feature type="transmembrane region" description="Helical" evidence="1">
    <location>
        <begin position="924"/>
        <end position="949"/>
    </location>
</feature>
<dbReference type="STRING" id="1159017.SAMN02927930_00512"/>
<feature type="transmembrane region" description="Helical" evidence="1">
    <location>
        <begin position="469"/>
        <end position="488"/>
    </location>
</feature>
<dbReference type="Gene3D" id="3.30.70.1430">
    <property type="entry name" value="Multidrug efflux transporter AcrB pore domain"/>
    <property type="match status" value="2"/>
</dbReference>
<feature type="transmembrane region" description="Helical" evidence="1">
    <location>
        <begin position="364"/>
        <end position="386"/>
    </location>
</feature>
<dbReference type="OrthoDB" id="5287122at2"/>
<dbReference type="SUPFAM" id="SSF82866">
    <property type="entry name" value="Multidrug efflux transporter AcrB transmembrane domain"/>
    <property type="match status" value="2"/>
</dbReference>
<dbReference type="Gene3D" id="3.30.70.1440">
    <property type="entry name" value="Multidrug efflux transporter AcrB pore domain"/>
    <property type="match status" value="1"/>
</dbReference>
<feature type="transmembrane region" description="Helical" evidence="1">
    <location>
        <begin position="872"/>
        <end position="891"/>
    </location>
</feature>
<keyword evidence="1" id="KW-0812">Transmembrane</keyword>
<sequence length="1058" mass="117184">MSKFDVDPHKGPIAWFANNSVAANLLMMLIIVSGLFMLGQVQKQMFPEIEFNMISVQVPYLGAAPQEVEQGVLIRIEDAIKDVDGIKRISSTAREGMGSVSIEVEGGYDVQVVMDEVKMLIDAIPSFPQQIEKPNIYQLRPQREVIWIGIYGDMGEAMQKELAKQIRDELKRIGGISKVEVVGARNYEISVEISEADLQRYNLTFQDIVAAIRGTSIDVAGGSIKTPNGDILLRANNQAYAGGEFEEIVLIKRPDGTRLTLSDIAVVKDEFVEQRRFTRFNGKNATFVRVDSVGDQNDLLIAEVVKRYVEDKAKDLPPEVTIEHWGDSSYYLKDRLNLMTSNMISGGLLVFLCLALFMQIRLAFWVMIGIPVCFLGTIALMPLPMFDISLNMISLFGFILVLAIVVDDAIIIGESVYSEIEEKGRTVDNVVIGAKKVAMPATFGVLTTMIAFTPMLMIEGVMGKIWESIAWVLILCLGFSLVESKLILPAHLANMKYTPRSESKLNRFQKVRNKIADGLMHIARTYYHPFLLKCVRFRYATVATFIAMFILSIGLIASGTVRWVFFPDIPSDFIRASVQMQPGSAEEATIRTLNVLEQKLLEVDARAEQEIGENIIKHTTVFLTSATTGTIIAELEKGESRSLDGFAILNEWREKVPEIAGVKALNFQGSIVGGSSFDVEFQLTGRNLEELSAAATLLRHELASFEGVFDIEDTFGEGNDEVVLELKPLATAMGITLQDLATQVRFAFYGAEAQRVQRDDEEVKVMVRYPLSERQSVGNLESMKLRTADGSLIPFTELADIRFAKGYNTISRINGERSVNVRARVDKSSVQPFDIVRQVRDEKIQPILDRYPSVGFKLEGASQDEAEATSSLAVGFAIAMFGIYAVMAVPLRSYIQPVILMSVIPFGLIGAVIGHLLLGMPVSLLSLFGVLALSGVIVNDSLVMVNYVNWARSQGEGLFKAVTDAGVMRFRAIILTSLTTFLGLAPIMMERSMQAKMVIPMAVSLAFGILFATVITLFLVPCFYMILDDFKQGSRKVLSWYGLAKPPTPESEEQKVVT</sequence>
<feature type="transmembrane region" description="Helical" evidence="1">
    <location>
        <begin position="1001"/>
        <end position="1027"/>
    </location>
</feature>
<dbReference type="Gene3D" id="3.30.2090.10">
    <property type="entry name" value="Multidrug efflux transporter AcrB TolC docking domain, DN and DC subdomains"/>
    <property type="match status" value="2"/>
</dbReference>
<dbReference type="InterPro" id="IPR027463">
    <property type="entry name" value="AcrB_DN_DC_subdom"/>
</dbReference>
<feature type="transmembrane region" description="Helical" evidence="1">
    <location>
        <begin position="392"/>
        <end position="417"/>
    </location>
</feature>
<feature type="transmembrane region" description="Helical" evidence="1">
    <location>
        <begin position="970"/>
        <end position="989"/>
    </location>
</feature>
<dbReference type="Pfam" id="PF00873">
    <property type="entry name" value="ACR_tran"/>
    <property type="match status" value="1"/>
</dbReference>
<dbReference type="Gene3D" id="3.30.70.1320">
    <property type="entry name" value="Multidrug efflux transporter AcrB pore domain like"/>
    <property type="match status" value="1"/>
</dbReference>
<protein>
    <submittedName>
        <fullName evidence="2">Multidrug efflux pump subunit AcrB</fullName>
    </submittedName>
</protein>
<feature type="transmembrane region" description="Helical" evidence="1">
    <location>
        <begin position="338"/>
        <end position="357"/>
    </location>
</feature>
<dbReference type="AlphaFoldDB" id="A0A1G6AWS5"/>